<dbReference type="SUPFAM" id="SSF55729">
    <property type="entry name" value="Acyl-CoA N-acyltransferases (Nat)"/>
    <property type="match status" value="1"/>
</dbReference>
<sequence>MILRPWRDDDFAPYAALNADPEVRRYWPTTLSREESDAQAAAFQKHIEAYGFGFWAAEVPGVARFIGFIGLLHIGSELPFGPAVEAGWRLARAYWGCGYATEGARATLGDGFARLGLAEIVAYAVAVNTPSRRVMERIGMTHDPVDDFDRMDRKPDDPLRRHVVYRKKRDEP</sequence>
<dbReference type="Pfam" id="PF13302">
    <property type="entry name" value="Acetyltransf_3"/>
    <property type="match status" value="1"/>
</dbReference>
<dbReference type="InterPro" id="IPR000182">
    <property type="entry name" value="GNAT_dom"/>
</dbReference>
<evidence type="ECO:0000313" key="2">
    <source>
        <dbReference type="EMBL" id="RBP09703.1"/>
    </source>
</evidence>
<proteinExistence type="predicted"/>
<name>A0A366F4W9_9HYPH</name>
<dbReference type="GO" id="GO:0016747">
    <property type="term" value="F:acyltransferase activity, transferring groups other than amino-acyl groups"/>
    <property type="evidence" value="ECO:0007669"/>
    <property type="project" value="InterPro"/>
</dbReference>
<gene>
    <name evidence="2" type="ORF">DFR50_12148</name>
</gene>
<keyword evidence="2" id="KW-0808">Transferase</keyword>
<reference evidence="2 3" key="1">
    <citation type="submission" date="2018-06" db="EMBL/GenBank/DDBJ databases">
        <title>Genomic Encyclopedia of Type Strains, Phase IV (KMG-IV): sequencing the most valuable type-strain genomes for metagenomic binning, comparative biology and taxonomic classification.</title>
        <authorList>
            <person name="Goeker M."/>
        </authorList>
    </citation>
    <scope>NUCLEOTIDE SEQUENCE [LARGE SCALE GENOMIC DNA]</scope>
    <source>
        <strain evidence="2 3">DSM 24875</strain>
    </source>
</reference>
<organism evidence="2 3">
    <name type="scientific">Roseiarcus fermentans</name>
    <dbReference type="NCBI Taxonomy" id="1473586"/>
    <lineage>
        <taxon>Bacteria</taxon>
        <taxon>Pseudomonadati</taxon>
        <taxon>Pseudomonadota</taxon>
        <taxon>Alphaproteobacteria</taxon>
        <taxon>Hyphomicrobiales</taxon>
        <taxon>Roseiarcaceae</taxon>
        <taxon>Roseiarcus</taxon>
    </lineage>
</organism>
<dbReference type="Gene3D" id="3.40.630.30">
    <property type="match status" value="1"/>
</dbReference>
<dbReference type="AlphaFoldDB" id="A0A366F4W9"/>
<keyword evidence="3" id="KW-1185">Reference proteome</keyword>
<dbReference type="Proteomes" id="UP000253529">
    <property type="component" value="Unassembled WGS sequence"/>
</dbReference>
<dbReference type="InterPro" id="IPR051531">
    <property type="entry name" value="N-acetyltransferase"/>
</dbReference>
<evidence type="ECO:0000313" key="3">
    <source>
        <dbReference type="Proteomes" id="UP000253529"/>
    </source>
</evidence>
<feature type="domain" description="N-acetyltransferase" evidence="1">
    <location>
        <begin position="1"/>
        <end position="170"/>
    </location>
</feature>
<protein>
    <submittedName>
        <fullName evidence="2">Ribosomal-protein-alanine N-acetyltransferase</fullName>
    </submittedName>
</protein>
<comment type="caution">
    <text evidence="2">The sequence shown here is derived from an EMBL/GenBank/DDBJ whole genome shotgun (WGS) entry which is preliminary data.</text>
</comment>
<evidence type="ECO:0000259" key="1">
    <source>
        <dbReference type="PROSITE" id="PS51186"/>
    </source>
</evidence>
<dbReference type="PROSITE" id="PS51186">
    <property type="entry name" value="GNAT"/>
    <property type="match status" value="1"/>
</dbReference>
<dbReference type="PANTHER" id="PTHR43792:SF1">
    <property type="entry name" value="N-ACETYLTRANSFERASE DOMAIN-CONTAINING PROTEIN"/>
    <property type="match status" value="1"/>
</dbReference>
<accession>A0A366F4W9</accession>
<dbReference type="PANTHER" id="PTHR43792">
    <property type="entry name" value="GNAT FAMILY, PUTATIVE (AFU_ORTHOLOGUE AFUA_3G00765)-RELATED-RELATED"/>
    <property type="match status" value="1"/>
</dbReference>
<dbReference type="InterPro" id="IPR016181">
    <property type="entry name" value="Acyl_CoA_acyltransferase"/>
</dbReference>
<dbReference type="EMBL" id="QNRK01000021">
    <property type="protein sequence ID" value="RBP09703.1"/>
    <property type="molecule type" value="Genomic_DNA"/>
</dbReference>